<dbReference type="SUPFAM" id="SSF48350">
    <property type="entry name" value="GTPase activation domain, GAP"/>
    <property type="match status" value="1"/>
</dbReference>
<dbReference type="InterPro" id="IPR012965">
    <property type="entry name" value="Msb1/Mug8_dom"/>
</dbReference>
<feature type="compositionally biased region" description="Gly residues" evidence="1">
    <location>
        <begin position="10"/>
        <end position="26"/>
    </location>
</feature>
<name>A0A238FMR6_9BASI</name>
<feature type="region of interest" description="Disordered" evidence="1">
    <location>
        <begin position="675"/>
        <end position="722"/>
    </location>
</feature>
<feature type="compositionally biased region" description="Low complexity" evidence="1">
    <location>
        <begin position="116"/>
        <end position="129"/>
    </location>
</feature>
<feature type="compositionally biased region" description="Low complexity" evidence="1">
    <location>
        <begin position="704"/>
        <end position="719"/>
    </location>
</feature>
<organism evidence="3 4">
    <name type="scientific">Microbotryum intermedium</name>
    <dbReference type="NCBI Taxonomy" id="269621"/>
    <lineage>
        <taxon>Eukaryota</taxon>
        <taxon>Fungi</taxon>
        <taxon>Dikarya</taxon>
        <taxon>Basidiomycota</taxon>
        <taxon>Pucciniomycotina</taxon>
        <taxon>Microbotryomycetes</taxon>
        <taxon>Microbotryales</taxon>
        <taxon>Microbotryaceae</taxon>
        <taxon>Microbotryum</taxon>
    </lineage>
</organism>
<evidence type="ECO:0000259" key="2">
    <source>
        <dbReference type="SMART" id="SM00324"/>
    </source>
</evidence>
<reference evidence="4" key="1">
    <citation type="submission" date="2016-09" db="EMBL/GenBank/DDBJ databases">
        <authorList>
            <person name="Jeantristanb JTB J.-T."/>
            <person name="Ricardo R."/>
        </authorList>
    </citation>
    <scope>NUCLEOTIDE SEQUENCE [LARGE SCALE GENOMIC DNA]</scope>
</reference>
<dbReference type="PANTHER" id="PTHR28093:SF1">
    <property type="entry name" value="MORPHOGENESIS-RELATED PROTEIN MSB1"/>
    <property type="match status" value="1"/>
</dbReference>
<dbReference type="GO" id="GO:0007165">
    <property type="term" value="P:signal transduction"/>
    <property type="evidence" value="ECO:0007669"/>
    <property type="project" value="InterPro"/>
</dbReference>
<feature type="compositionally biased region" description="Low complexity" evidence="1">
    <location>
        <begin position="33"/>
        <end position="58"/>
    </location>
</feature>
<feature type="region of interest" description="Disordered" evidence="1">
    <location>
        <begin position="1217"/>
        <end position="1301"/>
    </location>
</feature>
<dbReference type="Gene3D" id="1.10.555.10">
    <property type="entry name" value="Rho GTPase activation protein"/>
    <property type="match status" value="1"/>
</dbReference>
<feature type="region of interest" description="Disordered" evidence="1">
    <location>
        <begin position="563"/>
        <end position="646"/>
    </location>
</feature>
<dbReference type="PANTHER" id="PTHR28093">
    <property type="entry name" value="MORPHOGENESIS-RELATED PROTEIN MSB1"/>
    <property type="match status" value="1"/>
</dbReference>
<feature type="compositionally biased region" description="Basic and acidic residues" evidence="1">
    <location>
        <begin position="1251"/>
        <end position="1287"/>
    </location>
</feature>
<feature type="compositionally biased region" description="Polar residues" evidence="1">
    <location>
        <begin position="130"/>
        <end position="147"/>
    </location>
</feature>
<dbReference type="OrthoDB" id="2529979at2759"/>
<feature type="compositionally biased region" description="Polar residues" evidence="1">
    <location>
        <begin position="873"/>
        <end position="884"/>
    </location>
</feature>
<dbReference type="Proteomes" id="UP000198372">
    <property type="component" value="Unassembled WGS sequence"/>
</dbReference>
<feature type="compositionally biased region" description="Polar residues" evidence="1">
    <location>
        <begin position="935"/>
        <end position="957"/>
    </location>
</feature>
<feature type="region of interest" description="Disordered" evidence="1">
    <location>
        <begin position="1083"/>
        <end position="1199"/>
    </location>
</feature>
<feature type="compositionally biased region" description="Low complexity" evidence="1">
    <location>
        <begin position="1230"/>
        <end position="1241"/>
    </location>
</feature>
<evidence type="ECO:0000313" key="4">
    <source>
        <dbReference type="Proteomes" id="UP000198372"/>
    </source>
</evidence>
<sequence>MVSFLARLTGGAGGVGSGSGSSSSGGGDKDGCKTPSSSPTKSIRTSSIPLTSSPSSKSFIRLPRSSTRNQSQAAAAAAAAAVGAAPPSPASANPLPPLDLPSVNLLEEDRTTISQTALPTALPTSPLSPRISTSAPGVRSSTETTPWVNLDDFSDGNASERATSTDHEPQPDFQRVISLNIEDQKRLRRAMLSVEDVAVLVKECGAVIRERGLTTLGLFRPYRIGESRLKIDRLALLFYAFALDRSSFNGDADRPRNANDLFRIGGGNSKGAKLDAFKEDIKYANVHDVVGVLKWGLRHLVYSTSFAGKPSAQPLAWYDNFMLASQIANHPMEAFSTLLLPSLPPSSQTLLTTLLGVMQGVAAFTELNAMSAHRLSRQLGIYLFGLAPRGKSWTDWSDLYNSWKTAGNALEGCLRAYVRSQSDLPERLRELVEAYPLPAPRVMKSQLKSVIKVEIEAKAEMWSRVMAVEVNDQRTGLVVALGSGGAQGLSAGGIKRRDPVDILIDAFEAAQGQSLESVEQGTKDVWKTIVDEGRKDGEPIGVLSDETRRVLELVGLARGSSTLLMLPSSDDSRPQHGRQRSYSHGFGPIPPLPRSDFSTLSTQVSGSSPNRSVTHLSPSQLAGSPTRFSMRPSTAPQQAPRIVTPNWNDFASTGFSDTVPANEFGLVDLSGGDLNDFGLRSKTTGGTKTGGKPKDNRLSMNQRTPTSPSSQPQGSPSASIKPTRSLLKLSLTQIEDDFADVWLETLADPGACASWPSFLIAELKNDLITCLESTTPTTTTQIDHLLIIEKLVELRPLLRATSSSSSASIKGITRSVSIAESTLSRRWRRASQLFSGSGGGGGSASGRSTPTASSPVHSPRQSRVSPGRAMAQQPETIVEQSRGNSVDLASMTAAVATSSDQMEVAEKSKPLVEESSANPEADNQTQNLPGAVDTPVSTAHLTKSNEETTPVDTTSSVVEEDSVAPPLVDSVVKEEAHIEPEVETIPIPAPTPSIVVDEAPEVQEESRVEEPPEPQPEMEQVEPPQVVKSIAAPLVAEEPAAASPVVIDDAIHEPSKKLGNGPDDESPLAHEVLAFRGQDVVTPQHCTSTAHDDAAGEQIGGLHGSVKPASAVSGARIPTPHDDFTGGQIGTHPQGVVNRDDTAGGQVGVIHPAAEPVSTEAVETDAMDAQETAPQLEEALAASETDATSPLVSSAAFPAEKSVLKKELDVVSAKVVEGATPSTQSGPVESLTGSSPSSTTSKRFLGGVSDMLRRKSSAEKAQAKLEKEEEKKTQRELRQLKDEEKLRNSNMNKETKIPTPVSSVRARVLELEAERAKAEASVESPSRRSTSGSFPNLARSESGGIALSLNPLPESPTMTRRSLIMPPKIATGGEAASIATVAGDAAAVAVASGVSASPRPQESQHLAVKAPKTLDQLPSPLPSPTPVLDEECSTPLLATDPTPDSTAVFDHHPPQPDFGEVASSLPSLVTVTPPTPVKGNDPFIADSNGTPRAKQPVLDTEEQASLDVEPDSSILQPIPATIVKATTADEAGKGFISDNHPPASLPSSASDYSIAETATSFKMADSDAFFET</sequence>
<feature type="compositionally biased region" description="Low complexity" evidence="1">
    <location>
        <begin position="845"/>
        <end position="855"/>
    </location>
</feature>
<dbReference type="Pfam" id="PF08101">
    <property type="entry name" value="Msb1-Mug8_dom"/>
    <property type="match status" value="1"/>
</dbReference>
<feature type="compositionally biased region" description="Polar residues" evidence="1">
    <location>
        <begin position="915"/>
        <end position="928"/>
    </location>
</feature>
<feature type="region of interest" description="Disordered" evidence="1">
    <location>
        <begin position="1"/>
        <end position="77"/>
    </location>
</feature>
<feature type="domain" description="Rho-GAP" evidence="2">
    <location>
        <begin position="195"/>
        <end position="433"/>
    </location>
</feature>
<feature type="region of interest" description="Disordered" evidence="1">
    <location>
        <begin position="1392"/>
        <end position="1496"/>
    </location>
</feature>
<feature type="region of interest" description="Disordered" evidence="1">
    <location>
        <begin position="116"/>
        <end position="170"/>
    </location>
</feature>
<gene>
    <name evidence="3" type="ORF">BQ2448_7099</name>
</gene>
<dbReference type="EMBL" id="FMSP01000017">
    <property type="protein sequence ID" value="SCV73174.1"/>
    <property type="molecule type" value="Genomic_DNA"/>
</dbReference>
<keyword evidence="4" id="KW-1185">Reference proteome</keyword>
<feature type="region of interest" description="Disordered" evidence="1">
    <location>
        <begin position="1313"/>
        <end position="1361"/>
    </location>
</feature>
<dbReference type="InterPro" id="IPR008936">
    <property type="entry name" value="Rho_GTPase_activation_prot"/>
</dbReference>
<evidence type="ECO:0000313" key="3">
    <source>
        <dbReference type="EMBL" id="SCV73174.1"/>
    </source>
</evidence>
<feature type="region of interest" description="Disordered" evidence="1">
    <location>
        <begin position="832"/>
        <end position="885"/>
    </location>
</feature>
<evidence type="ECO:0000256" key="1">
    <source>
        <dbReference type="SAM" id="MobiDB-lite"/>
    </source>
</evidence>
<dbReference type="InterPro" id="IPR000198">
    <property type="entry name" value="RhoGAP_dom"/>
</dbReference>
<dbReference type="InterPro" id="IPR037508">
    <property type="entry name" value="Msb1/Mug8"/>
</dbReference>
<feature type="region of interest" description="Disordered" evidence="1">
    <location>
        <begin position="897"/>
        <end position="963"/>
    </location>
</feature>
<feature type="region of interest" description="Disordered" evidence="1">
    <location>
        <begin position="998"/>
        <end position="1023"/>
    </location>
</feature>
<proteinExistence type="predicted"/>
<feature type="compositionally biased region" description="Low complexity" evidence="1">
    <location>
        <begin position="1463"/>
        <end position="1472"/>
    </location>
</feature>
<accession>A0A238FMR6</accession>
<feature type="compositionally biased region" description="Polar residues" evidence="1">
    <location>
        <begin position="1323"/>
        <end position="1334"/>
    </location>
</feature>
<dbReference type="SMART" id="SM00324">
    <property type="entry name" value="RhoGAP"/>
    <property type="match status" value="1"/>
</dbReference>
<protein>
    <submittedName>
        <fullName evidence="3">BQ2448_7099 protein</fullName>
    </submittedName>
</protein>
<dbReference type="STRING" id="269621.A0A238FMR6"/>
<feature type="compositionally biased region" description="Polar residues" evidence="1">
    <location>
        <begin position="596"/>
        <end position="637"/>
    </location>
</feature>